<reference evidence="3" key="2">
    <citation type="journal article" date="2021" name="PeerJ">
        <title>Extensive microbial diversity within the chicken gut microbiome revealed by metagenomics and culture.</title>
        <authorList>
            <person name="Gilroy R."/>
            <person name="Ravi A."/>
            <person name="Getino M."/>
            <person name="Pursley I."/>
            <person name="Horton D.L."/>
            <person name="Alikhan N.F."/>
            <person name="Baker D."/>
            <person name="Gharbi K."/>
            <person name="Hall N."/>
            <person name="Watson M."/>
            <person name="Adriaenssens E.M."/>
            <person name="Foster-Nyarko E."/>
            <person name="Jarju S."/>
            <person name="Secka A."/>
            <person name="Antonio M."/>
            <person name="Oren A."/>
            <person name="Chaudhuri R.R."/>
            <person name="La Ragione R."/>
            <person name="Hildebrand F."/>
            <person name="Pallen M.J."/>
        </authorList>
    </citation>
    <scope>NUCLEOTIDE SEQUENCE</scope>
    <source>
        <strain evidence="3">D5-748</strain>
    </source>
</reference>
<evidence type="ECO:0000313" key="4">
    <source>
        <dbReference type="Proteomes" id="UP000823619"/>
    </source>
</evidence>
<evidence type="ECO:0000259" key="2">
    <source>
        <dbReference type="PROSITE" id="PS50983"/>
    </source>
</evidence>
<evidence type="ECO:0000256" key="1">
    <source>
        <dbReference type="SAM" id="SignalP"/>
    </source>
</evidence>
<reference evidence="3" key="1">
    <citation type="submission" date="2020-10" db="EMBL/GenBank/DDBJ databases">
        <authorList>
            <person name="Gilroy R."/>
        </authorList>
    </citation>
    <scope>NUCLEOTIDE SEQUENCE</scope>
    <source>
        <strain evidence="3">D5-748</strain>
    </source>
</reference>
<feature type="domain" description="Fe/B12 periplasmic-binding" evidence="2">
    <location>
        <begin position="93"/>
        <end position="365"/>
    </location>
</feature>
<evidence type="ECO:0000313" key="3">
    <source>
        <dbReference type="EMBL" id="MBO8445279.1"/>
    </source>
</evidence>
<dbReference type="GO" id="GO:0071281">
    <property type="term" value="P:cellular response to iron ion"/>
    <property type="evidence" value="ECO:0007669"/>
    <property type="project" value="TreeGrafter"/>
</dbReference>
<dbReference type="InterPro" id="IPR050902">
    <property type="entry name" value="ABC_Transporter_SBP"/>
</dbReference>
<accession>A0A9D9ECI5</accession>
<organism evidence="3 4">
    <name type="scientific">Candidatus Cryptobacteroides merdavium</name>
    <dbReference type="NCBI Taxonomy" id="2840769"/>
    <lineage>
        <taxon>Bacteria</taxon>
        <taxon>Pseudomonadati</taxon>
        <taxon>Bacteroidota</taxon>
        <taxon>Bacteroidia</taxon>
        <taxon>Bacteroidales</taxon>
        <taxon>Candidatus Cryptobacteroides</taxon>
    </lineage>
</organism>
<dbReference type="SUPFAM" id="SSF53807">
    <property type="entry name" value="Helical backbone' metal receptor"/>
    <property type="match status" value="1"/>
</dbReference>
<dbReference type="AlphaFoldDB" id="A0A9D9ECI5"/>
<keyword evidence="1" id="KW-0732">Signal</keyword>
<dbReference type="Pfam" id="PF01497">
    <property type="entry name" value="Peripla_BP_2"/>
    <property type="match status" value="1"/>
</dbReference>
<dbReference type="InterPro" id="IPR002491">
    <property type="entry name" value="ABC_transptr_periplasmic_BD"/>
</dbReference>
<dbReference type="PANTHER" id="PTHR30535">
    <property type="entry name" value="VITAMIN B12-BINDING PROTEIN"/>
    <property type="match status" value="1"/>
</dbReference>
<dbReference type="EMBL" id="JADIMO010000082">
    <property type="protein sequence ID" value="MBO8445279.1"/>
    <property type="molecule type" value="Genomic_DNA"/>
</dbReference>
<sequence>MNKILIFSVIAVFFVSCSSAGNASGKYDTVHYTPEYASGFDIVGDKGCSSRVVRVKCAWQEADSTAMELFIARGGERPPKGFKGQVLEDHASRLAVMSSSYVGLLSRLDACDSIAAISGKKFISDPEILRRMDDILEISSDSDPDYEGLLSCPVDLVLIYGISSQSPMEKKLVSLGIPYFYMGEYLEEDPLGRAEWIVALAEILGIREKGESEFRSIVHRYDSLKTVAAGLSSRKRPAVMLNAPYGDTWFMASPRSSIVRMIRDAGGEYVYKGNDTNRSTPVDREESFMLASSADIWLDTGSISTLEELARACPGFASVECFRKGLVYNNDARKSPGGGNEFWETAPAHPDLVLRDLIRIFHPDADASSCDSLYYYRKLPYNNIK</sequence>
<proteinExistence type="predicted"/>
<dbReference type="PROSITE" id="PS50983">
    <property type="entry name" value="FE_B12_PBP"/>
    <property type="match status" value="1"/>
</dbReference>
<protein>
    <submittedName>
        <fullName evidence="3">ABC transporter substrate-binding protein</fullName>
    </submittedName>
</protein>
<comment type="caution">
    <text evidence="3">The sequence shown here is derived from an EMBL/GenBank/DDBJ whole genome shotgun (WGS) entry which is preliminary data.</text>
</comment>
<dbReference type="PANTHER" id="PTHR30535:SF34">
    <property type="entry name" value="MOLYBDATE-BINDING PROTEIN MOLA"/>
    <property type="match status" value="1"/>
</dbReference>
<feature type="chain" id="PRO_5038408992" evidence="1">
    <location>
        <begin position="24"/>
        <end position="385"/>
    </location>
</feature>
<dbReference type="PROSITE" id="PS51257">
    <property type="entry name" value="PROKAR_LIPOPROTEIN"/>
    <property type="match status" value="1"/>
</dbReference>
<dbReference type="Gene3D" id="3.40.50.1980">
    <property type="entry name" value="Nitrogenase molybdenum iron protein domain"/>
    <property type="match status" value="2"/>
</dbReference>
<gene>
    <name evidence="3" type="ORF">IAC23_06260</name>
</gene>
<name>A0A9D9ECI5_9BACT</name>
<dbReference type="Proteomes" id="UP000823619">
    <property type="component" value="Unassembled WGS sequence"/>
</dbReference>
<feature type="signal peptide" evidence="1">
    <location>
        <begin position="1"/>
        <end position="23"/>
    </location>
</feature>